<reference evidence="2 3" key="1">
    <citation type="submission" date="2023-06" db="EMBL/GenBank/DDBJ databases">
        <title>Roseiconus lacunae JC819 isolated from Gulf of Mannar region, Tamil Nadu.</title>
        <authorList>
            <person name="Pk S."/>
            <person name="Ch S."/>
            <person name="Ch V.R."/>
        </authorList>
    </citation>
    <scope>NUCLEOTIDE SEQUENCE [LARGE SCALE GENOMIC DNA]</scope>
    <source>
        <strain evidence="2 3">JC819</strain>
    </source>
</reference>
<keyword evidence="2" id="KW-0282">Flagellum</keyword>
<sequence length="731" mass="79145">MSVDSYAICPCGNGKKIKFCKCKDSVSQMEKVLRMVEGGQVVPALDRLKSILEEHPDAAWALAIRGRLLLGLQEFDSLAENAERFIRLQPSNPLALTQRAAVSVAKGEMQTATDSLLEALNESGQSVDAFVMDVALLVAMGLAQSGSVLSARQFAFLPLGASGFESDEASGFMESLDQSQAINLLLKHIPELIDCPDGVEWQERYDEAMSLLSSNKILLAQDKFESLRRTAPGQAAVLSGLFCCAIWRGDIDRQSDIARQLSEVEDLDLLERQRYGAIAALLKERDVLAVQAANIRVEFKDVEQAEMALAASNRCKQMEAAQLSRLRIDEESVPPRSAFFIADREIPADDADVSGADLPATVSIACVYGRQTDQEPHVIAYDVAADRIDDIKTVLSDALPEGQLEVGEQLPTPLMSNLDPRPVRLRDPQSLAELTTLNREFTVAAMPQRALAVQINLFGGRSLSDVVDDESMALQRAIYVRILEGYERLQTIEGGLDRIREVAKVDALPPLKVTAEQAGRLCPADYFRVDTSELDTMGIYYLAAATRQIGARLESYRFATELVEKVAPTASTDDEKQMALQGYLMAISSAPEPAIGISTANQAVAFAKLHQLNYSPVLMMQMELCLMTADQEGFRSTIMEIEQNYGNDPAVMARVQQILVQLGVIRPDGSMRGAPGGAPAGPVAPGNDFVPAPAPQQAANPASEGLWTPDSPGGGDSSEGGGGKLWVPGMD</sequence>
<protein>
    <submittedName>
        <fullName evidence="2">Protein-disulfide isomerase</fullName>
    </submittedName>
</protein>
<organism evidence="2 3">
    <name type="scientific">Roseiconus lacunae</name>
    <dbReference type="NCBI Taxonomy" id="2605694"/>
    <lineage>
        <taxon>Bacteria</taxon>
        <taxon>Pseudomonadati</taxon>
        <taxon>Planctomycetota</taxon>
        <taxon>Planctomycetia</taxon>
        <taxon>Pirellulales</taxon>
        <taxon>Pirellulaceae</taxon>
        <taxon>Roseiconus</taxon>
    </lineage>
</organism>
<dbReference type="SUPFAM" id="SSF48452">
    <property type="entry name" value="TPR-like"/>
    <property type="match status" value="1"/>
</dbReference>
<keyword evidence="2" id="KW-0413">Isomerase</keyword>
<dbReference type="Gene3D" id="1.25.40.10">
    <property type="entry name" value="Tetratricopeptide repeat domain"/>
    <property type="match status" value="1"/>
</dbReference>
<gene>
    <name evidence="2" type="ORF">QTN89_01185</name>
</gene>
<keyword evidence="3" id="KW-1185">Reference proteome</keyword>
<feature type="region of interest" description="Disordered" evidence="1">
    <location>
        <begin position="670"/>
        <end position="731"/>
    </location>
</feature>
<proteinExistence type="predicted"/>
<dbReference type="EMBL" id="JASZZN010000001">
    <property type="protein sequence ID" value="MDM4014022.1"/>
    <property type="molecule type" value="Genomic_DNA"/>
</dbReference>
<dbReference type="Proteomes" id="UP001239462">
    <property type="component" value="Unassembled WGS sequence"/>
</dbReference>
<comment type="caution">
    <text evidence="2">The sequence shown here is derived from an EMBL/GenBank/DDBJ whole genome shotgun (WGS) entry which is preliminary data.</text>
</comment>
<feature type="compositionally biased region" description="Gly residues" evidence="1">
    <location>
        <begin position="712"/>
        <end position="724"/>
    </location>
</feature>
<name>A0ABT7PC12_9BACT</name>
<keyword evidence="2" id="KW-0969">Cilium</keyword>
<dbReference type="InterPro" id="IPR011990">
    <property type="entry name" value="TPR-like_helical_dom_sf"/>
</dbReference>
<evidence type="ECO:0000256" key="1">
    <source>
        <dbReference type="SAM" id="MobiDB-lite"/>
    </source>
</evidence>
<dbReference type="GO" id="GO:0016853">
    <property type="term" value="F:isomerase activity"/>
    <property type="evidence" value="ECO:0007669"/>
    <property type="project" value="UniProtKB-KW"/>
</dbReference>
<evidence type="ECO:0000313" key="3">
    <source>
        <dbReference type="Proteomes" id="UP001239462"/>
    </source>
</evidence>
<dbReference type="RefSeq" id="WP_149495102.1">
    <property type="nucleotide sequence ID" value="NZ_JAJMQV010000188.1"/>
</dbReference>
<evidence type="ECO:0000313" key="2">
    <source>
        <dbReference type="EMBL" id="MDM4014022.1"/>
    </source>
</evidence>
<keyword evidence="2" id="KW-0966">Cell projection</keyword>
<accession>A0ABT7PC12</accession>